<evidence type="ECO:0000259" key="4">
    <source>
        <dbReference type="PROSITE" id="PS51294"/>
    </source>
</evidence>
<gene>
    <name evidence="5" type="ORF">PCAR00345_LOCUS27099</name>
</gene>
<evidence type="ECO:0000259" key="3">
    <source>
        <dbReference type="PROSITE" id="PS50090"/>
    </source>
</evidence>
<dbReference type="SMART" id="SM00717">
    <property type="entry name" value="SANT"/>
    <property type="match status" value="2"/>
</dbReference>
<sequence length="588" mass="63996">MPAEVLSCTPASHLYGAAAVGMLPSQGKNAAIPLDIEHADFEWLRAYLQREEVKSVPQVDNDAELSDSASTIEEGWDQKPGSPYECQFNGNTKVLTPTIKQTWSESTDGSGTPYDEEYGEEEAGCHDSKRRRKVGWTSTEDLAILATVRRLGTQWPRIAAQLPGRTPDAVRNRWHRLQKTHSLGDSEEGRAALDALLLACGISKDWEPPPDPRGPIDNACIKGSDHGRAMWTAEEDALIEEGVRRFGCKWRQIASSLPGRSDSSVRNRWMRLQKEHASARGDESPSTPSLPYMAPLTASPETPLLPQHLNVDAFAKHEVDAGHDVPPSPAETALSSLPEEVRRAAPHHSPPTHVAQPPMQIPMHSRMPQMYAAGQMQTPLMPTYDANSQMHPLKRGASSLKNAVADAANGYGFNSTCVGFDLTSFVEAVSGAIDETGQPIQQPVQQPEAPPYDYHQYPQFNNYAPKLQPPSRFQQSAFQFSPAYGCNQQQISHMAACGGYPGQFHFGGETEELHGMFEVCEAPDLRSSSSRYPRRSADSTPLDADARKSPADSPKLETPPGLGLVSGLLAGLAAITIGTSLAAALRAR</sequence>
<dbReference type="InterPro" id="IPR001005">
    <property type="entry name" value="SANT/Myb"/>
</dbReference>
<dbReference type="SUPFAM" id="SSF46689">
    <property type="entry name" value="Homeodomain-like"/>
    <property type="match status" value="2"/>
</dbReference>
<dbReference type="EMBL" id="HBIZ01042404">
    <property type="protein sequence ID" value="CAE0774465.1"/>
    <property type="molecule type" value="Transcribed_RNA"/>
</dbReference>
<feature type="transmembrane region" description="Helical" evidence="2">
    <location>
        <begin position="562"/>
        <end position="585"/>
    </location>
</feature>
<dbReference type="Pfam" id="PF00249">
    <property type="entry name" value="Myb_DNA-binding"/>
    <property type="match status" value="2"/>
</dbReference>
<dbReference type="CDD" id="cd00167">
    <property type="entry name" value="SANT"/>
    <property type="match status" value="2"/>
</dbReference>
<feature type="region of interest" description="Disordered" evidence="1">
    <location>
        <begin position="103"/>
        <end position="126"/>
    </location>
</feature>
<evidence type="ECO:0000256" key="1">
    <source>
        <dbReference type="SAM" id="MobiDB-lite"/>
    </source>
</evidence>
<accession>A0A7S4F5Z2</accession>
<dbReference type="GO" id="GO:0005634">
    <property type="term" value="C:nucleus"/>
    <property type="evidence" value="ECO:0007669"/>
    <property type="project" value="TreeGrafter"/>
</dbReference>
<reference evidence="5" key="1">
    <citation type="submission" date="2021-01" db="EMBL/GenBank/DDBJ databases">
        <authorList>
            <person name="Corre E."/>
            <person name="Pelletier E."/>
            <person name="Niang G."/>
            <person name="Scheremetjew M."/>
            <person name="Finn R."/>
            <person name="Kale V."/>
            <person name="Holt S."/>
            <person name="Cochrane G."/>
            <person name="Meng A."/>
            <person name="Brown T."/>
            <person name="Cohen L."/>
        </authorList>
    </citation>
    <scope>NUCLEOTIDE SEQUENCE</scope>
    <source>
        <strain evidence="5">CCMP645</strain>
    </source>
</reference>
<keyword evidence="2" id="KW-0812">Transmembrane</keyword>
<name>A0A7S4F5Z2_CHRCT</name>
<organism evidence="5">
    <name type="scientific">Chrysotila carterae</name>
    <name type="common">Marine alga</name>
    <name type="synonym">Syracosphaera carterae</name>
    <dbReference type="NCBI Taxonomy" id="13221"/>
    <lineage>
        <taxon>Eukaryota</taxon>
        <taxon>Haptista</taxon>
        <taxon>Haptophyta</taxon>
        <taxon>Prymnesiophyceae</taxon>
        <taxon>Isochrysidales</taxon>
        <taxon>Isochrysidaceae</taxon>
        <taxon>Chrysotila</taxon>
    </lineage>
</organism>
<feature type="domain" description="Myb-like" evidence="3">
    <location>
        <begin position="128"/>
        <end position="178"/>
    </location>
</feature>
<proteinExistence type="predicted"/>
<feature type="domain" description="HTH myb-type" evidence="4">
    <location>
        <begin position="128"/>
        <end position="182"/>
    </location>
</feature>
<feature type="region of interest" description="Disordered" evidence="1">
    <location>
        <begin position="527"/>
        <end position="560"/>
    </location>
</feature>
<evidence type="ECO:0000256" key="2">
    <source>
        <dbReference type="SAM" id="Phobius"/>
    </source>
</evidence>
<feature type="domain" description="Myb-like" evidence="3">
    <location>
        <begin position="223"/>
        <end position="273"/>
    </location>
</feature>
<evidence type="ECO:0000313" key="5">
    <source>
        <dbReference type="EMBL" id="CAE0774465.1"/>
    </source>
</evidence>
<dbReference type="InterPro" id="IPR017930">
    <property type="entry name" value="Myb_dom"/>
</dbReference>
<dbReference type="GO" id="GO:0000981">
    <property type="term" value="F:DNA-binding transcription factor activity, RNA polymerase II-specific"/>
    <property type="evidence" value="ECO:0007669"/>
    <property type="project" value="TreeGrafter"/>
</dbReference>
<dbReference type="InterPro" id="IPR009057">
    <property type="entry name" value="Homeodomain-like_sf"/>
</dbReference>
<protein>
    <submittedName>
        <fullName evidence="5">Uncharacterized protein</fullName>
    </submittedName>
</protein>
<dbReference type="InterPro" id="IPR050560">
    <property type="entry name" value="MYB_TF"/>
</dbReference>
<dbReference type="PANTHER" id="PTHR45614">
    <property type="entry name" value="MYB PROTEIN-RELATED"/>
    <property type="match status" value="1"/>
</dbReference>
<keyword evidence="2" id="KW-1133">Transmembrane helix</keyword>
<dbReference type="PROSITE" id="PS50090">
    <property type="entry name" value="MYB_LIKE"/>
    <property type="match status" value="2"/>
</dbReference>
<dbReference type="GO" id="GO:0000978">
    <property type="term" value="F:RNA polymerase II cis-regulatory region sequence-specific DNA binding"/>
    <property type="evidence" value="ECO:0007669"/>
    <property type="project" value="TreeGrafter"/>
</dbReference>
<dbReference type="Gene3D" id="1.10.10.60">
    <property type="entry name" value="Homeodomain-like"/>
    <property type="match status" value="2"/>
</dbReference>
<keyword evidence="2" id="KW-0472">Membrane</keyword>
<feature type="domain" description="HTH myb-type" evidence="4">
    <location>
        <begin position="223"/>
        <end position="277"/>
    </location>
</feature>
<dbReference type="PROSITE" id="PS51294">
    <property type="entry name" value="HTH_MYB"/>
    <property type="match status" value="2"/>
</dbReference>
<dbReference type="AlphaFoldDB" id="A0A7S4F5Z2"/>